<evidence type="ECO:0000313" key="2">
    <source>
        <dbReference type="EMBL" id="RYJ11232.1"/>
    </source>
</evidence>
<feature type="region of interest" description="Disordered" evidence="1">
    <location>
        <begin position="129"/>
        <end position="181"/>
    </location>
</feature>
<feature type="compositionally biased region" description="Pro residues" evidence="1">
    <location>
        <begin position="159"/>
        <end position="173"/>
    </location>
</feature>
<proteinExistence type="predicted"/>
<name>A0A482TA55_HALHI</name>
<dbReference type="Proteomes" id="UP000293535">
    <property type="component" value="Unassembled WGS sequence"/>
</dbReference>
<organism evidence="2 3">
    <name type="scientific">Haloarcula hispanica</name>
    <dbReference type="NCBI Taxonomy" id="51589"/>
    <lineage>
        <taxon>Archaea</taxon>
        <taxon>Methanobacteriati</taxon>
        <taxon>Methanobacteriota</taxon>
        <taxon>Stenosarchaea group</taxon>
        <taxon>Halobacteria</taxon>
        <taxon>Halobacteriales</taxon>
        <taxon>Haloarculaceae</taxon>
        <taxon>Haloarcula</taxon>
    </lineage>
</organism>
<comment type="caution">
    <text evidence="2">The sequence shown here is derived from an EMBL/GenBank/DDBJ whole genome shotgun (WGS) entry which is preliminary data.</text>
</comment>
<gene>
    <name evidence="2" type="ORF">ELS20_15420</name>
</gene>
<protein>
    <submittedName>
        <fullName evidence="2">Uncharacterized protein</fullName>
    </submittedName>
</protein>
<evidence type="ECO:0000256" key="1">
    <source>
        <dbReference type="SAM" id="MobiDB-lite"/>
    </source>
</evidence>
<accession>A0A482TA55</accession>
<dbReference type="RefSeq" id="WP_064287528.1">
    <property type="nucleotide sequence ID" value="NZ_JAFKAA010000002.1"/>
</dbReference>
<reference evidence="2 3" key="1">
    <citation type="submission" date="2018-12" db="EMBL/GenBank/DDBJ databases">
        <title>Draft genome sequence of Haloarcula hispinica strain 18.1, an halophilic archaeon isolated from Chott El Jerid of Southern Tunisia.</title>
        <authorList>
            <person name="Najjari A."/>
            <person name="Ben Dhia O."/>
            <person name="Ferjani R."/>
            <person name="Mahjoubi M."/>
            <person name="Sghaier H."/>
            <person name="Elshahed M."/>
            <person name="Ouzari H.I."/>
            <person name="Cherid A."/>
            <person name="Youssef N."/>
        </authorList>
    </citation>
    <scope>NUCLEOTIDE SEQUENCE [LARGE SCALE GENOMIC DNA]</scope>
    <source>
        <strain evidence="2 3">18.1</strain>
    </source>
</reference>
<dbReference type="AlphaFoldDB" id="A0A482TA55"/>
<dbReference type="EMBL" id="RZIG01000002">
    <property type="protein sequence ID" value="RYJ11232.1"/>
    <property type="molecule type" value="Genomic_DNA"/>
</dbReference>
<feature type="compositionally biased region" description="Low complexity" evidence="1">
    <location>
        <begin position="147"/>
        <end position="158"/>
    </location>
</feature>
<evidence type="ECO:0000313" key="3">
    <source>
        <dbReference type="Proteomes" id="UP000293535"/>
    </source>
</evidence>
<sequence length="206" mass="22205">MVTFAGGIPDGGLVLESVGTTSFAVYSPDDPRVDRRQEYEPQLQAEVTNTSFKEREAAVIWTFDDTHVQSQTETIEAGQTATISNRVPWERLQENFDLIPGDYELGVQLLGGPSWDKQTTTYGTMHVYEKRVPDSGDEPNDEPTYPPISDGDPPDGSSDPPPENTGPESPPALLPDGFPTLPAVGPLTAPQTTLAALAVVAVVVLR</sequence>